<dbReference type="PANTHER" id="PTHR37535:SF4">
    <property type="entry name" value="FLUG DOMAIN-CONTAINING PROTEIN"/>
    <property type="match status" value="1"/>
</dbReference>
<dbReference type="Proteomes" id="UP000177798">
    <property type="component" value="Chromosome 14"/>
</dbReference>
<feature type="signal peptide" evidence="1">
    <location>
        <begin position="1"/>
        <end position="19"/>
    </location>
</feature>
<dbReference type="VEuPathDB" id="FungiDB:sscle_14g100380"/>
<keyword evidence="1" id="KW-0732">Signal</keyword>
<accession>A0A1D9QK12</accession>
<organism evidence="2 3">
    <name type="scientific">Sclerotinia sclerotiorum (strain ATCC 18683 / 1980 / Ss-1)</name>
    <name type="common">White mold</name>
    <name type="synonym">Whetzelinia sclerotiorum</name>
    <dbReference type="NCBI Taxonomy" id="665079"/>
    <lineage>
        <taxon>Eukaryota</taxon>
        <taxon>Fungi</taxon>
        <taxon>Dikarya</taxon>
        <taxon>Ascomycota</taxon>
        <taxon>Pezizomycotina</taxon>
        <taxon>Leotiomycetes</taxon>
        <taxon>Helotiales</taxon>
        <taxon>Sclerotiniaceae</taxon>
        <taxon>Sclerotinia</taxon>
    </lineage>
</organism>
<dbReference type="Pfam" id="PF11917">
    <property type="entry name" value="DUF3435"/>
    <property type="match status" value="1"/>
</dbReference>
<dbReference type="InterPro" id="IPR021842">
    <property type="entry name" value="DUF3435"/>
</dbReference>
<evidence type="ECO:0000313" key="3">
    <source>
        <dbReference type="Proteomes" id="UP000177798"/>
    </source>
</evidence>
<reference evidence="3" key="1">
    <citation type="journal article" date="2017" name="Genome Biol. Evol.">
        <title>The complete genome sequence of the phytopathogenic fungus Sclerotinia sclerotiorum reveals insights into the genome architecture of broad host range pathogens.</title>
        <authorList>
            <person name="Derbyshire M."/>
            <person name="Denton-Giles M."/>
            <person name="Hegedus D."/>
            <person name="Seifbarghy S."/>
            <person name="Rollins J."/>
            <person name="van Kan J."/>
            <person name="Seidl M.F."/>
            <person name="Faino L."/>
            <person name="Mbengue M."/>
            <person name="Navaud O."/>
            <person name="Raffaele S."/>
            <person name="Hammond-Kosack K."/>
            <person name="Heard S."/>
            <person name="Oliver R."/>
        </authorList>
    </citation>
    <scope>NUCLEOTIDE SEQUENCE [LARGE SCALE GENOMIC DNA]</scope>
    <source>
        <strain evidence="3">ATCC 18683 / 1980 / Ss-1</strain>
    </source>
</reference>
<evidence type="ECO:0000256" key="1">
    <source>
        <dbReference type="SAM" id="SignalP"/>
    </source>
</evidence>
<dbReference type="AlphaFoldDB" id="A0A1D9QK12"/>
<sequence length="212" mass="24830">MSKFSDHTFLLLLRLPVEIQLIVDIESVTPEERRQIMGHRGDVYERYYMQAFIDTDCQAIYLGSTRREDLIRAVGRLSRHERAPSDLTDAQKFEISQDPEILQLIQKRKESVLNIKSRSYPTIRAAAETRWYRKHQEIQTEINNLKNQKSKQLLAKTIKEFHKTVHTIEVDRQLQGILPADILTPSTIEYELEEQATIARLLFEPHTSLTED</sequence>
<dbReference type="OrthoDB" id="4485682at2759"/>
<gene>
    <name evidence="2" type="ORF">sscle_14g100380</name>
</gene>
<dbReference type="PANTHER" id="PTHR37535">
    <property type="entry name" value="FLUG DOMAIN PROTEIN"/>
    <property type="match status" value="1"/>
</dbReference>
<feature type="chain" id="PRO_5009445109" evidence="1">
    <location>
        <begin position="20"/>
        <end position="212"/>
    </location>
</feature>
<dbReference type="EMBL" id="CP017827">
    <property type="protein sequence ID" value="APA15268.1"/>
    <property type="molecule type" value="Genomic_DNA"/>
</dbReference>
<protein>
    <submittedName>
        <fullName evidence="2">Uncharacterized protein</fullName>
    </submittedName>
</protein>
<evidence type="ECO:0000313" key="2">
    <source>
        <dbReference type="EMBL" id="APA15268.1"/>
    </source>
</evidence>
<proteinExistence type="predicted"/>
<name>A0A1D9QK12_SCLS1</name>